<name>A0ABS3PYN2_9FLAO</name>
<evidence type="ECO:0000313" key="1">
    <source>
        <dbReference type="EMBL" id="MBO1884380.1"/>
    </source>
</evidence>
<dbReference type="InterPro" id="IPR036565">
    <property type="entry name" value="Mur-like_cat_sf"/>
</dbReference>
<reference evidence="1 2" key="1">
    <citation type="submission" date="2021-03" db="EMBL/GenBank/DDBJ databases">
        <title>Isolation and description of Capnocytophaga bilenii sp. nov., a novel Capnocytophaga species, isolated from a gingivitis subject.</title>
        <authorList>
            <person name="Antezack A."/>
            <person name="Monnet-Corti V."/>
            <person name="La Scola B."/>
        </authorList>
    </citation>
    <scope>NUCLEOTIDE SEQUENCE [LARGE SCALE GENOMIC DNA]</scope>
    <source>
        <strain evidence="1 2">Marseille-Q4570</strain>
    </source>
</reference>
<keyword evidence="2" id="KW-1185">Reference proteome</keyword>
<gene>
    <name evidence="1" type="ORF">J4N46_08080</name>
</gene>
<protein>
    <submittedName>
        <fullName evidence="1">Mur ligase</fullName>
    </submittedName>
</protein>
<dbReference type="RefSeq" id="WP_208058882.1">
    <property type="nucleotide sequence ID" value="NZ_JAGDYP010000005.1"/>
</dbReference>
<proteinExistence type="predicted"/>
<keyword evidence="1" id="KW-0436">Ligase</keyword>
<dbReference type="EMBL" id="JAGDYP010000005">
    <property type="protein sequence ID" value="MBO1884380.1"/>
    <property type="molecule type" value="Genomic_DNA"/>
</dbReference>
<comment type="caution">
    <text evidence="1">The sequence shown here is derived from an EMBL/GenBank/DDBJ whole genome shotgun (WGS) entry which is preliminary data.</text>
</comment>
<sequence>MNIHFIVAPSTHLRPLMKELSNKHHITTLPEEMTSNTDCVVVDPHLSEHHPDLLQAQQLGLKLLSPAEFLYEYFKDKTRVVIAGEKGRQEVLARVLHTMAFYNKPLSYCLQQPIIGQQVHLEDTEFVLIEADAQSAALRPIVALITDIATTDSRDTYNAFISAITKGGILIYNEEDTTLSSIVEANENPIRKMEYHTPDFETHNDEIYLITPEGDLPLGKLSVASVGYIEAAKWVCQNMAIDEADFYEAMADYHL</sequence>
<dbReference type="GO" id="GO:0016874">
    <property type="term" value="F:ligase activity"/>
    <property type="evidence" value="ECO:0007669"/>
    <property type="project" value="UniProtKB-KW"/>
</dbReference>
<evidence type="ECO:0000313" key="2">
    <source>
        <dbReference type="Proteomes" id="UP000681610"/>
    </source>
</evidence>
<dbReference type="Proteomes" id="UP000681610">
    <property type="component" value="Unassembled WGS sequence"/>
</dbReference>
<accession>A0ABS3PYN2</accession>
<organism evidence="1 2">
    <name type="scientific">Capnocytophaga bilenii</name>
    <dbReference type="NCBI Taxonomy" id="2819369"/>
    <lineage>
        <taxon>Bacteria</taxon>
        <taxon>Pseudomonadati</taxon>
        <taxon>Bacteroidota</taxon>
        <taxon>Flavobacteriia</taxon>
        <taxon>Flavobacteriales</taxon>
        <taxon>Flavobacteriaceae</taxon>
        <taxon>Capnocytophaga</taxon>
    </lineage>
</organism>
<dbReference type="SUPFAM" id="SSF53623">
    <property type="entry name" value="MurD-like peptide ligases, catalytic domain"/>
    <property type="match status" value="1"/>
</dbReference>